<dbReference type="HOGENOM" id="CLU_140176_15_3_6"/>
<reference evidence="1 2" key="1">
    <citation type="submission" date="2007-01" db="EMBL/GenBank/DDBJ databases">
        <title>Complete sequence of Psychromonas ingrahamii 37.</title>
        <authorList>
            <consortium name="US DOE Joint Genome Institute"/>
            <person name="Copeland A."/>
            <person name="Lucas S."/>
            <person name="Lapidus A."/>
            <person name="Barry K."/>
            <person name="Detter J.C."/>
            <person name="Glavina del Rio T."/>
            <person name="Hammon N."/>
            <person name="Israni S."/>
            <person name="Dalin E."/>
            <person name="Tice H."/>
            <person name="Pitluck S."/>
            <person name="Thompson L.S."/>
            <person name="Brettin T."/>
            <person name="Bruce D."/>
            <person name="Han C."/>
            <person name="Tapia R."/>
            <person name="Schmutz J."/>
            <person name="Larimer F."/>
            <person name="Land M."/>
            <person name="Hauser L."/>
            <person name="Kyrpides N."/>
            <person name="Ivanova N."/>
            <person name="Staley J."/>
            <person name="Richardson P."/>
        </authorList>
    </citation>
    <scope>NUCLEOTIDE SEQUENCE [LARGE SCALE GENOMIC DNA]</scope>
    <source>
        <strain evidence="1 2">37</strain>
    </source>
</reference>
<dbReference type="InterPro" id="IPR052931">
    <property type="entry name" value="Prophage_regulatory_activator"/>
</dbReference>
<evidence type="ECO:0000313" key="1">
    <source>
        <dbReference type="EMBL" id="ABM02110.1"/>
    </source>
</evidence>
<dbReference type="PANTHER" id="PTHR36154">
    <property type="entry name" value="DNA-BINDING TRANSCRIPTIONAL ACTIVATOR ALPA"/>
    <property type="match status" value="1"/>
</dbReference>
<proteinExistence type="predicted"/>
<keyword evidence="2" id="KW-1185">Reference proteome</keyword>
<sequence length="74" mass="8452">MKILRLADVVKKTGLSRAMLYKLMKDGRFPLNLHISMRSVGWVDSEVEIWMENRLEMRATKEGKVTAGGDVCLQ</sequence>
<name>A1SRJ5_PSYIN</name>
<dbReference type="AlphaFoldDB" id="A1SRJ5"/>
<organism evidence="1 2">
    <name type="scientific">Psychromonas ingrahamii (strain DSM 17664 / CCUG 51855 / 37)</name>
    <dbReference type="NCBI Taxonomy" id="357804"/>
    <lineage>
        <taxon>Bacteria</taxon>
        <taxon>Pseudomonadati</taxon>
        <taxon>Pseudomonadota</taxon>
        <taxon>Gammaproteobacteria</taxon>
        <taxon>Alteromonadales</taxon>
        <taxon>Psychromonadaceae</taxon>
        <taxon>Psychromonas</taxon>
    </lineage>
</organism>
<dbReference type="OrthoDB" id="8455288at2"/>
<dbReference type="Proteomes" id="UP000000639">
    <property type="component" value="Chromosome"/>
</dbReference>
<dbReference type="eggNOG" id="COG3311">
    <property type="taxonomic scope" value="Bacteria"/>
</dbReference>
<dbReference type="RefSeq" id="WP_011768669.1">
    <property type="nucleotide sequence ID" value="NC_008709.1"/>
</dbReference>
<dbReference type="PANTHER" id="PTHR36154:SF1">
    <property type="entry name" value="DNA-BINDING TRANSCRIPTIONAL ACTIVATOR ALPA"/>
    <property type="match status" value="1"/>
</dbReference>
<dbReference type="InterPro" id="IPR010260">
    <property type="entry name" value="AlpA"/>
</dbReference>
<gene>
    <name evidence="1" type="ordered locus">Ping_0243</name>
</gene>
<protein>
    <submittedName>
        <fullName evidence="1">Phage transcriptional regulator, AlpA</fullName>
    </submittedName>
</protein>
<dbReference type="EMBL" id="CP000510">
    <property type="protein sequence ID" value="ABM02110.1"/>
    <property type="molecule type" value="Genomic_DNA"/>
</dbReference>
<evidence type="ECO:0000313" key="2">
    <source>
        <dbReference type="Proteomes" id="UP000000639"/>
    </source>
</evidence>
<dbReference type="STRING" id="357804.Ping_0243"/>
<dbReference type="Pfam" id="PF05930">
    <property type="entry name" value="Phage_AlpA"/>
    <property type="match status" value="1"/>
</dbReference>
<dbReference type="KEGG" id="pin:Ping_0243"/>
<dbReference type="Gene3D" id="1.10.238.160">
    <property type="match status" value="1"/>
</dbReference>
<accession>A1SRJ5</accession>